<feature type="transmembrane region" description="Helical" evidence="8">
    <location>
        <begin position="858"/>
        <end position="877"/>
    </location>
</feature>
<feature type="domain" description="MacB-like periplasmic core" evidence="10">
    <location>
        <begin position="491"/>
        <end position="735"/>
    </location>
</feature>
<evidence type="ECO:0000256" key="1">
    <source>
        <dbReference type="ARBA" id="ARBA00004651"/>
    </source>
</evidence>
<feature type="domain" description="ABC3 transporter permease C-terminal" evidence="9">
    <location>
        <begin position="266"/>
        <end position="385"/>
    </location>
</feature>
<feature type="domain" description="ABC3 transporter permease C-terminal" evidence="9">
    <location>
        <begin position="771"/>
        <end position="884"/>
    </location>
</feature>
<dbReference type="InterPro" id="IPR050250">
    <property type="entry name" value="Macrolide_Exporter_MacB"/>
</dbReference>
<comment type="subcellular location">
    <subcellularLocation>
        <location evidence="1">Cell membrane</location>
        <topology evidence="1">Multi-pass membrane protein</topology>
    </subcellularLocation>
</comment>
<accession>A0ABR9HFG5</accession>
<feature type="transmembrane region" description="Helical" evidence="8">
    <location>
        <begin position="316"/>
        <end position="338"/>
    </location>
</feature>
<dbReference type="EMBL" id="JADBDY010000001">
    <property type="protein sequence ID" value="MBE1457765.1"/>
    <property type="molecule type" value="Genomic_DNA"/>
</dbReference>
<keyword evidence="3 8" id="KW-0812">Transmembrane</keyword>
<gene>
    <name evidence="11" type="ORF">H4W79_001979</name>
</gene>
<evidence type="ECO:0000313" key="12">
    <source>
        <dbReference type="Proteomes" id="UP000598217"/>
    </source>
</evidence>
<feature type="transmembrane region" description="Helical" evidence="8">
    <location>
        <begin position="262"/>
        <end position="288"/>
    </location>
</feature>
<sequence>MLRTTLAGLRLHKSRYVTTVLAILLGVMFVSGTMVFADTLEGSYEESVMGSATSVDAIATPEADEDAETEDGFPADPVPFEQSVLEDIRALPEVTDADGLVRGQAVLLDDEGRAFGFTPPAAVAFGETSRFSASEGELPAADDEIALATSTADQTGFEVGDTVTVLDPDQDKREFTLTGLVNFGVDRSYSYGGAVIFAPDTIREMTGADGYSEIDVLAAEGTTPEEAAAAVATVTGTDVQTGTEFGEKMAESSGAQTELLRIALLLFGVVAMFVAGIVIYNTFAILIAQRQRELALLRCVGAKRGQVFRSVLTESFVVGLFASVLGVLAGVGIGMAGARFGGQMMGTEATASVVVSPTAVIVGLLVGTLMTVFSALVPATRATRVAPLAALQSSATASGLEKGTGRVRVVFGLLAFAVSAGLVALAQMASPDPSGLFIVTGAALVAFVGVVILGPLLVRGIVRVVGVPLRRMGVPSMLAVDNSTRSPRRAATAMIALTVGATLITGYSVISASVESTMTAQLEEQFPVDYQVSAQYDPEARAAAADPEEEPEEGAPEEEPEEGAPGEGAAEDGTSEDEAVGQETGDPLVPVEVEEKLNESPLLDKVMAERNTFLEETTDSGMTGTPVTAYFGAEMGVDIQADAIEGDIADLEPGKAIVSENSADGLGVGDDLTVAAPSGDLELEIAALVENGTSFWGVTIAPEDFSAAFPEIGESSLLHVRAAEGADPAEVRDAVYTAVEDHPTVQVMSVAEMKNQFSEMMDIAFYTIAAMLGLAIIIAVFGISNTMALSVLERTRESALLRALGLAKGQLRRMLSIEAVLLCLIGAGIGIVLGVLFGWAAGAAVLTDLIFTVPATQVAVFIAVAVLAGLLAAVLPARRAAGTSITGALASE</sequence>
<keyword evidence="12" id="KW-1185">Reference proteome</keyword>
<protein>
    <submittedName>
        <fullName evidence="11">ABC transport system permease protein</fullName>
    </submittedName>
</protein>
<dbReference type="PANTHER" id="PTHR30572:SF4">
    <property type="entry name" value="ABC TRANSPORTER PERMEASE YTRF"/>
    <property type="match status" value="1"/>
</dbReference>
<evidence type="ECO:0000313" key="11">
    <source>
        <dbReference type="EMBL" id="MBE1457765.1"/>
    </source>
</evidence>
<keyword evidence="5 8" id="KW-0472">Membrane</keyword>
<dbReference type="PANTHER" id="PTHR30572">
    <property type="entry name" value="MEMBRANE COMPONENT OF TRANSPORTER-RELATED"/>
    <property type="match status" value="1"/>
</dbReference>
<evidence type="ECO:0000256" key="8">
    <source>
        <dbReference type="SAM" id="Phobius"/>
    </source>
</evidence>
<dbReference type="RefSeq" id="WP_191271042.1">
    <property type="nucleotide sequence ID" value="NZ_BMXJ01000004.1"/>
</dbReference>
<evidence type="ECO:0000259" key="9">
    <source>
        <dbReference type="Pfam" id="PF02687"/>
    </source>
</evidence>
<comment type="caution">
    <text evidence="11">The sequence shown here is derived from an EMBL/GenBank/DDBJ whole genome shotgun (WGS) entry which is preliminary data.</text>
</comment>
<organism evidence="11 12">
    <name type="scientific">Nocardiopsis terrae</name>
    <dbReference type="NCBI Taxonomy" id="372655"/>
    <lineage>
        <taxon>Bacteria</taxon>
        <taxon>Bacillati</taxon>
        <taxon>Actinomycetota</taxon>
        <taxon>Actinomycetes</taxon>
        <taxon>Streptosporangiales</taxon>
        <taxon>Nocardiopsidaceae</taxon>
        <taxon>Nocardiopsis</taxon>
    </lineage>
</organism>
<dbReference type="InterPro" id="IPR003838">
    <property type="entry name" value="ABC3_permease_C"/>
</dbReference>
<feature type="transmembrane region" description="Helical" evidence="8">
    <location>
        <begin position="763"/>
        <end position="792"/>
    </location>
</feature>
<keyword evidence="2" id="KW-1003">Cell membrane</keyword>
<feature type="domain" description="MacB-like periplasmic core" evidence="10">
    <location>
        <begin position="18"/>
        <end position="233"/>
    </location>
</feature>
<comment type="similarity">
    <text evidence="6">Belongs to the ABC-4 integral membrane protein family.</text>
</comment>
<evidence type="ECO:0000256" key="7">
    <source>
        <dbReference type="SAM" id="MobiDB-lite"/>
    </source>
</evidence>
<dbReference type="Pfam" id="PF12704">
    <property type="entry name" value="MacB_PCD"/>
    <property type="match status" value="2"/>
</dbReference>
<evidence type="ECO:0000256" key="5">
    <source>
        <dbReference type="ARBA" id="ARBA00023136"/>
    </source>
</evidence>
<feature type="transmembrane region" description="Helical" evidence="8">
    <location>
        <begin position="358"/>
        <end position="377"/>
    </location>
</feature>
<feature type="transmembrane region" description="Helical" evidence="8">
    <location>
        <begin position="435"/>
        <end position="462"/>
    </location>
</feature>
<evidence type="ECO:0000259" key="10">
    <source>
        <dbReference type="Pfam" id="PF12704"/>
    </source>
</evidence>
<name>A0ABR9HFG5_9ACTN</name>
<evidence type="ECO:0000256" key="4">
    <source>
        <dbReference type="ARBA" id="ARBA00022989"/>
    </source>
</evidence>
<dbReference type="Pfam" id="PF02687">
    <property type="entry name" value="FtsX"/>
    <property type="match status" value="2"/>
</dbReference>
<proteinExistence type="inferred from homology"/>
<dbReference type="InterPro" id="IPR025857">
    <property type="entry name" value="MacB_PCD"/>
</dbReference>
<evidence type="ECO:0000256" key="6">
    <source>
        <dbReference type="ARBA" id="ARBA00038076"/>
    </source>
</evidence>
<feature type="compositionally biased region" description="Acidic residues" evidence="7">
    <location>
        <begin position="546"/>
        <end position="580"/>
    </location>
</feature>
<dbReference type="Proteomes" id="UP000598217">
    <property type="component" value="Unassembled WGS sequence"/>
</dbReference>
<feature type="transmembrane region" description="Helical" evidence="8">
    <location>
        <begin position="819"/>
        <end position="846"/>
    </location>
</feature>
<evidence type="ECO:0000256" key="3">
    <source>
        <dbReference type="ARBA" id="ARBA00022692"/>
    </source>
</evidence>
<evidence type="ECO:0000256" key="2">
    <source>
        <dbReference type="ARBA" id="ARBA00022475"/>
    </source>
</evidence>
<feature type="region of interest" description="Disordered" evidence="7">
    <location>
        <begin position="539"/>
        <end position="590"/>
    </location>
</feature>
<keyword evidence="4 8" id="KW-1133">Transmembrane helix</keyword>
<feature type="transmembrane region" description="Helical" evidence="8">
    <location>
        <begin position="490"/>
        <end position="510"/>
    </location>
</feature>
<reference evidence="11 12" key="1">
    <citation type="submission" date="2020-10" db="EMBL/GenBank/DDBJ databases">
        <title>Sequencing the genomes of 1000 actinobacteria strains.</title>
        <authorList>
            <person name="Klenk H.-P."/>
        </authorList>
    </citation>
    <scope>NUCLEOTIDE SEQUENCE [LARGE SCALE GENOMIC DNA]</scope>
    <source>
        <strain evidence="11 12">DSM 45157</strain>
    </source>
</reference>
<feature type="transmembrane region" description="Helical" evidence="8">
    <location>
        <begin position="409"/>
        <end position="429"/>
    </location>
</feature>